<comment type="catalytic activity">
    <reaction evidence="1">
        <text>S-ubiquitinyl-[E2 ubiquitin-conjugating enzyme]-L-cysteine + [acceptor protein]-L-lysine = [E2 ubiquitin-conjugating enzyme]-L-cysteine + N(6)-ubiquitinyl-[acceptor protein]-L-lysine.</text>
        <dbReference type="EC" id="2.3.2.26"/>
    </reaction>
</comment>
<feature type="domain" description="HECT" evidence="7">
    <location>
        <begin position="946"/>
        <end position="1355"/>
    </location>
</feature>
<feature type="compositionally biased region" description="Polar residues" evidence="6">
    <location>
        <begin position="174"/>
        <end position="195"/>
    </location>
</feature>
<dbReference type="VEuPathDB" id="FungiDB:ASPWEDRAFT_164773"/>
<feature type="compositionally biased region" description="Basic residues" evidence="6">
    <location>
        <begin position="452"/>
        <end position="462"/>
    </location>
</feature>
<feature type="compositionally biased region" description="Basic residues" evidence="6">
    <location>
        <begin position="383"/>
        <end position="392"/>
    </location>
</feature>
<dbReference type="Pfam" id="PF00632">
    <property type="entry name" value="HECT"/>
    <property type="match status" value="2"/>
</dbReference>
<protein>
    <recommendedName>
        <fullName evidence="2">HECT-type E3 ubiquitin transferase</fullName>
        <ecNumber evidence="2">2.3.2.26</ecNumber>
    </recommendedName>
</protein>
<dbReference type="RefSeq" id="XP_040684202.1">
    <property type="nucleotide sequence ID" value="XM_040829890.1"/>
</dbReference>
<dbReference type="InterPro" id="IPR035983">
    <property type="entry name" value="Hect_E3_ubiquitin_ligase"/>
</dbReference>
<gene>
    <name evidence="8" type="ORF">ASPWEDRAFT_164773</name>
</gene>
<dbReference type="PANTHER" id="PTHR45700">
    <property type="entry name" value="UBIQUITIN-PROTEIN LIGASE E3C"/>
    <property type="match status" value="1"/>
</dbReference>
<dbReference type="InterPro" id="IPR000569">
    <property type="entry name" value="HECT_dom"/>
</dbReference>
<evidence type="ECO:0000256" key="6">
    <source>
        <dbReference type="SAM" id="MobiDB-lite"/>
    </source>
</evidence>
<proteinExistence type="predicted"/>
<feature type="active site" description="Glycyl thioester intermediate" evidence="5">
    <location>
        <position position="1323"/>
    </location>
</feature>
<sequence length="1355" mass="151737">MTRLRGASVGSPDVSRSSGGIDRPQFQRSKLPPNAPEVIVQNTVEVSDPSQVLPWCRDERRRQFNLLVRRYKNQVLYGCQDPGCHTPTCASYRRRVTEGPFRRYTELSARTLACYLASLDNAEDGLCRNAPRVPSEFLAQDNSRRSKRRSRVLPGQDTIAEHGESSRLDHNGGRDSTSTGQTHIGKDTVSSNLTDDPTAARSPRSDTHTQHDDAQDDDNNAATHQMKDPKSFTQNLFDTLSLRMVEWLPLRRSPEKFQPGPDLSSIRTPGQSPKPGGRYSQGHTGAEKRPNMGRTTSHSGSTGSGPNTPSTRFSGGQPTAVEVKFPNQQVKRLSLTEVDQWRPSSRSSLEEKGRPERKPARKLSVNTHTSTNEFVSMPSPPALKHRPQKHRGRIGDTNSISLQEEHKKPRRVSWDGTKVLNDALCFENQEEPIVASHDRIPSEAQSPSESKPRRKSQRHKRNTTSTVQTVTHLTSEIVEGLGQMMVQSEEEAQTWRDELASMESAGNFEDSEWHFATPRQRQVFAFVAQTVFYTLGSAKQVLHSFRKETQDPVETKQKATNTSLDFQQLQSSLRRLFTICPWDIALHSLWSSLEKLFVPPKELSTSGRQSRRSSTNSTMGVSVSAPIVTRRASDSGNEHVTDSNAADIATVTLLALISAIPQIDAQTWRGIIQMRGIGAVTSNAEIQKLPTSSARLIVEVTDKLEHELALRLMNRLVRALTARVVFHEISKTRQPYTHESIKQNKTSVLDLLVNNLSKYHGSSAAEVDASTPQSPGAPALIAEWIRTLLLREWDGNPEISRSSAVGGAVQILSSLYKERNRLGLVPEDFHTPFLAERLDPLEMPVEWLESLSNNKTMHLLSYSFLFPPSSLVIYFRALNYSVMSRYYESAMTTTRHVTQTAFGTIPVHDDVSLLARMKTSMSTYLVLVVRRDNVVTDSLNQLWRREKRELMRPLKVQMGMDEGEEGLDHGGVQQEFFRVLMAEALDPAYGMFTMDARTRNSWFQPGSWEPLYKFELLGLLMSLAVYNGLTLPVTFPIAFYRKLLGLKVKQLDQIQDGWPELTRGLGDLLTWQDGDVGDIFMRTYEFSFEAFGSVETVDMQRVDRDAVWPLPSRAMQSGGRPALSTAWSEVPHYKDHLDMSPPSSLAATAADLASRASSSHGDLAKSVDFSIPLQSPTPPSDEACLVTNANRHQFVKDYIFWLTDKSIRAQFEAFARGFYTCLDRSALSIFTPEALKTVVEGIQEIDMKELERHARYEGGFGPNHPVICDFWNIVQGYSAEKKAQLLEFVTASDRIPVNGISSIMFVIQKNGVGDARLPTSLTCFGRLLLSEYSSRDVLEEKLNKALENARGFGVA</sequence>
<evidence type="ECO:0000256" key="4">
    <source>
        <dbReference type="ARBA" id="ARBA00022786"/>
    </source>
</evidence>
<evidence type="ECO:0000256" key="3">
    <source>
        <dbReference type="ARBA" id="ARBA00022679"/>
    </source>
</evidence>
<accession>A0A1L9R6H5</accession>
<evidence type="ECO:0000313" key="9">
    <source>
        <dbReference type="Proteomes" id="UP000184383"/>
    </source>
</evidence>
<dbReference type="STRING" id="1073089.A0A1L9R6H5"/>
<dbReference type="InterPro" id="IPR042556">
    <property type="entry name" value="AZUL_sf"/>
</dbReference>
<dbReference type="GO" id="GO:0000209">
    <property type="term" value="P:protein polyubiquitination"/>
    <property type="evidence" value="ECO:0007669"/>
    <property type="project" value="InterPro"/>
</dbReference>
<dbReference type="FunFam" id="3.30.2410.10:FF:000003">
    <property type="entry name" value="probable E3 ubiquitin-protein ligase HERC4 isoform X1"/>
    <property type="match status" value="1"/>
</dbReference>
<dbReference type="Gene3D" id="3.30.2410.10">
    <property type="entry name" value="Hect, E3 ligase catalytic domain"/>
    <property type="match status" value="1"/>
</dbReference>
<organism evidence="8 9">
    <name type="scientific">Aspergillus wentii DTO 134E9</name>
    <dbReference type="NCBI Taxonomy" id="1073089"/>
    <lineage>
        <taxon>Eukaryota</taxon>
        <taxon>Fungi</taxon>
        <taxon>Dikarya</taxon>
        <taxon>Ascomycota</taxon>
        <taxon>Pezizomycotina</taxon>
        <taxon>Eurotiomycetes</taxon>
        <taxon>Eurotiomycetidae</taxon>
        <taxon>Eurotiales</taxon>
        <taxon>Aspergillaceae</taxon>
        <taxon>Aspergillus</taxon>
        <taxon>Aspergillus subgen. Cremei</taxon>
    </lineage>
</organism>
<dbReference type="SUPFAM" id="SSF56204">
    <property type="entry name" value="Hect, E3 ligase catalytic domain"/>
    <property type="match status" value="1"/>
</dbReference>
<dbReference type="OrthoDB" id="5981550at2759"/>
<feature type="region of interest" description="Disordered" evidence="6">
    <location>
        <begin position="1"/>
        <end position="34"/>
    </location>
</feature>
<evidence type="ECO:0000313" key="8">
    <source>
        <dbReference type="EMBL" id="OJJ30525.1"/>
    </source>
</evidence>
<dbReference type="EMBL" id="KV878217">
    <property type="protein sequence ID" value="OJJ30525.1"/>
    <property type="molecule type" value="Genomic_DNA"/>
</dbReference>
<evidence type="ECO:0000256" key="5">
    <source>
        <dbReference type="PROSITE-ProRule" id="PRU00104"/>
    </source>
</evidence>
<evidence type="ECO:0000256" key="2">
    <source>
        <dbReference type="ARBA" id="ARBA00012485"/>
    </source>
</evidence>
<dbReference type="Gene3D" id="3.90.1750.10">
    <property type="entry name" value="Hect, E3 ligase catalytic domains"/>
    <property type="match status" value="2"/>
</dbReference>
<feature type="compositionally biased region" description="Low complexity" evidence="6">
    <location>
        <begin position="293"/>
        <end position="312"/>
    </location>
</feature>
<reference evidence="9" key="1">
    <citation type="journal article" date="2017" name="Genome Biol.">
        <title>Comparative genomics reveals high biological diversity and specific adaptations in the industrially and medically important fungal genus Aspergillus.</title>
        <authorList>
            <person name="de Vries R.P."/>
            <person name="Riley R."/>
            <person name="Wiebenga A."/>
            <person name="Aguilar-Osorio G."/>
            <person name="Amillis S."/>
            <person name="Uchima C.A."/>
            <person name="Anderluh G."/>
            <person name="Asadollahi M."/>
            <person name="Askin M."/>
            <person name="Barry K."/>
            <person name="Battaglia E."/>
            <person name="Bayram O."/>
            <person name="Benocci T."/>
            <person name="Braus-Stromeyer S.A."/>
            <person name="Caldana C."/>
            <person name="Canovas D."/>
            <person name="Cerqueira G.C."/>
            <person name="Chen F."/>
            <person name="Chen W."/>
            <person name="Choi C."/>
            <person name="Clum A."/>
            <person name="Dos Santos R.A."/>
            <person name="Damasio A.R."/>
            <person name="Diallinas G."/>
            <person name="Emri T."/>
            <person name="Fekete E."/>
            <person name="Flipphi M."/>
            <person name="Freyberg S."/>
            <person name="Gallo A."/>
            <person name="Gournas C."/>
            <person name="Habgood R."/>
            <person name="Hainaut M."/>
            <person name="Harispe M.L."/>
            <person name="Henrissat B."/>
            <person name="Hilden K.S."/>
            <person name="Hope R."/>
            <person name="Hossain A."/>
            <person name="Karabika E."/>
            <person name="Karaffa L."/>
            <person name="Karanyi Z."/>
            <person name="Krasevec N."/>
            <person name="Kuo A."/>
            <person name="Kusch H."/>
            <person name="LaButti K."/>
            <person name="Lagendijk E.L."/>
            <person name="Lapidus A."/>
            <person name="Levasseur A."/>
            <person name="Lindquist E."/>
            <person name="Lipzen A."/>
            <person name="Logrieco A.F."/>
            <person name="MacCabe A."/>
            <person name="Maekelae M.R."/>
            <person name="Malavazi I."/>
            <person name="Melin P."/>
            <person name="Meyer V."/>
            <person name="Mielnichuk N."/>
            <person name="Miskei M."/>
            <person name="Molnar A.P."/>
            <person name="Mule G."/>
            <person name="Ngan C.Y."/>
            <person name="Orejas M."/>
            <person name="Orosz E."/>
            <person name="Ouedraogo J.P."/>
            <person name="Overkamp K.M."/>
            <person name="Park H.-S."/>
            <person name="Perrone G."/>
            <person name="Piumi F."/>
            <person name="Punt P.J."/>
            <person name="Ram A.F."/>
            <person name="Ramon A."/>
            <person name="Rauscher S."/>
            <person name="Record E."/>
            <person name="Riano-Pachon D.M."/>
            <person name="Robert V."/>
            <person name="Roehrig J."/>
            <person name="Ruller R."/>
            <person name="Salamov A."/>
            <person name="Salih N.S."/>
            <person name="Samson R.A."/>
            <person name="Sandor E."/>
            <person name="Sanguinetti M."/>
            <person name="Schuetze T."/>
            <person name="Sepcic K."/>
            <person name="Shelest E."/>
            <person name="Sherlock G."/>
            <person name="Sophianopoulou V."/>
            <person name="Squina F.M."/>
            <person name="Sun H."/>
            <person name="Susca A."/>
            <person name="Todd R.B."/>
            <person name="Tsang A."/>
            <person name="Unkles S.E."/>
            <person name="van de Wiele N."/>
            <person name="van Rossen-Uffink D."/>
            <person name="Oliveira J.V."/>
            <person name="Vesth T.C."/>
            <person name="Visser J."/>
            <person name="Yu J.-H."/>
            <person name="Zhou M."/>
            <person name="Andersen M.R."/>
            <person name="Archer D.B."/>
            <person name="Baker S.E."/>
            <person name="Benoit I."/>
            <person name="Brakhage A.A."/>
            <person name="Braus G.H."/>
            <person name="Fischer R."/>
            <person name="Frisvad J.C."/>
            <person name="Goldman G.H."/>
            <person name="Houbraken J."/>
            <person name="Oakley B."/>
            <person name="Pocsi I."/>
            <person name="Scazzocchio C."/>
            <person name="Seiboth B."/>
            <person name="vanKuyk P.A."/>
            <person name="Wortman J."/>
            <person name="Dyer P.S."/>
            <person name="Grigoriev I.V."/>
        </authorList>
    </citation>
    <scope>NUCLEOTIDE SEQUENCE [LARGE SCALE GENOMIC DNA]</scope>
    <source>
        <strain evidence="9">DTO 134E9</strain>
    </source>
</reference>
<dbReference type="GO" id="GO:0061630">
    <property type="term" value="F:ubiquitin protein ligase activity"/>
    <property type="evidence" value="ECO:0007669"/>
    <property type="project" value="UniProtKB-EC"/>
</dbReference>
<feature type="region of interest" description="Disordered" evidence="6">
    <location>
        <begin position="138"/>
        <end position="232"/>
    </location>
</feature>
<dbReference type="Proteomes" id="UP000184383">
    <property type="component" value="Unassembled WGS sequence"/>
</dbReference>
<dbReference type="EC" id="2.3.2.26" evidence="2"/>
<feature type="compositionally biased region" description="Basic and acidic residues" evidence="6">
    <location>
        <begin position="348"/>
        <end position="358"/>
    </location>
</feature>
<dbReference type="Gene3D" id="3.30.2160.10">
    <property type="entry name" value="Hect, E3 ligase catalytic domain"/>
    <property type="match status" value="2"/>
</dbReference>
<keyword evidence="9" id="KW-1185">Reference proteome</keyword>
<feature type="compositionally biased region" description="Basic and acidic residues" evidence="6">
    <location>
        <begin position="203"/>
        <end position="213"/>
    </location>
</feature>
<feature type="region of interest" description="Disordered" evidence="6">
    <location>
        <begin position="334"/>
        <end position="414"/>
    </location>
</feature>
<dbReference type="SMART" id="SM00119">
    <property type="entry name" value="HECTc"/>
    <property type="match status" value="1"/>
</dbReference>
<dbReference type="Pfam" id="PF16558">
    <property type="entry name" value="AZUL"/>
    <property type="match status" value="1"/>
</dbReference>
<dbReference type="InterPro" id="IPR032353">
    <property type="entry name" value="AZUL"/>
</dbReference>
<feature type="compositionally biased region" description="Basic and acidic residues" evidence="6">
    <location>
        <begin position="159"/>
        <end position="173"/>
    </location>
</feature>
<feature type="compositionally biased region" description="Polar residues" evidence="6">
    <location>
        <begin position="364"/>
        <end position="374"/>
    </location>
</feature>
<dbReference type="Gene3D" id="6.10.130.10">
    <property type="entry name" value="Ubiquitin-protein ligase E3A, N-terminal zinc-binding domain (AZUL)"/>
    <property type="match status" value="1"/>
</dbReference>
<feature type="region of interest" description="Disordered" evidence="6">
    <location>
        <begin position="253"/>
        <end position="318"/>
    </location>
</feature>
<name>A0A1L9R6H5_ASPWE</name>
<keyword evidence="3" id="KW-0808">Transferase</keyword>
<dbReference type="InterPro" id="IPR044611">
    <property type="entry name" value="E3A/B/C-like"/>
</dbReference>
<dbReference type="PROSITE" id="PS50237">
    <property type="entry name" value="HECT"/>
    <property type="match status" value="1"/>
</dbReference>
<keyword evidence="4 5" id="KW-0833">Ubl conjugation pathway</keyword>
<feature type="region of interest" description="Disordered" evidence="6">
    <location>
        <begin position="432"/>
        <end position="467"/>
    </location>
</feature>
<evidence type="ECO:0000256" key="1">
    <source>
        <dbReference type="ARBA" id="ARBA00000885"/>
    </source>
</evidence>
<evidence type="ECO:0000259" key="7">
    <source>
        <dbReference type="PROSITE" id="PS50237"/>
    </source>
</evidence>
<dbReference type="GeneID" id="63745738"/>